<comment type="caution">
    <text evidence="1">The sequence shown here is derived from an EMBL/GenBank/DDBJ whole genome shotgun (WGS) entry which is preliminary data.</text>
</comment>
<evidence type="ECO:0000313" key="1">
    <source>
        <dbReference type="EMBL" id="MFM9330044.1"/>
    </source>
</evidence>
<sequence>MQRNTWIKYAVWGTIGLLLAIAGVALLAVGTEAEGILRALPGIMTGLGCGLFGSKAGILLTKQAARKNPQLAKQQAILEKDERNISLNHQAKAKAYDLMIWVYGTLLLGLALIGTTGPAVGLVVAAYLIVVAAHIYFLHTLHKTM</sequence>
<proteinExistence type="predicted"/>
<dbReference type="Proteomes" id="UP001631969">
    <property type="component" value="Unassembled WGS sequence"/>
</dbReference>
<accession>A0ACC7P369</accession>
<reference evidence="1" key="1">
    <citation type="submission" date="2024-12" db="EMBL/GenBank/DDBJ databases">
        <authorList>
            <person name="Wu N."/>
        </authorList>
    </citation>
    <scope>NUCLEOTIDE SEQUENCE</scope>
    <source>
        <strain evidence="1">P15</strain>
    </source>
</reference>
<gene>
    <name evidence="1" type="ORF">ACI1P1_17235</name>
</gene>
<organism evidence="1 2">
    <name type="scientific">Paenibacillus mesotrionivorans</name>
    <dbReference type="NCBI Taxonomy" id="3160968"/>
    <lineage>
        <taxon>Bacteria</taxon>
        <taxon>Bacillati</taxon>
        <taxon>Bacillota</taxon>
        <taxon>Bacilli</taxon>
        <taxon>Bacillales</taxon>
        <taxon>Paenibacillaceae</taxon>
        <taxon>Paenibacillus</taxon>
    </lineage>
</organism>
<protein>
    <submittedName>
        <fullName evidence="1">Uncharacterized protein</fullName>
    </submittedName>
</protein>
<keyword evidence="2" id="KW-1185">Reference proteome</keyword>
<evidence type="ECO:0000313" key="2">
    <source>
        <dbReference type="Proteomes" id="UP001631969"/>
    </source>
</evidence>
<name>A0ACC7P369_9BACL</name>
<dbReference type="EMBL" id="JBJURJ010000011">
    <property type="protein sequence ID" value="MFM9330044.1"/>
    <property type="molecule type" value="Genomic_DNA"/>
</dbReference>